<keyword evidence="2" id="KW-1185">Reference proteome</keyword>
<dbReference type="Pfam" id="PF05015">
    <property type="entry name" value="HigB-like_toxin"/>
    <property type="match status" value="1"/>
</dbReference>
<dbReference type="PANTHER" id="PTHR40266:SF2">
    <property type="entry name" value="TOXIN HIGB-1"/>
    <property type="match status" value="1"/>
</dbReference>
<accession>A0ABX4YI74</accession>
<reference evidence="1" key="1">
    <citation type="submission" date="2018-01" db="EMBL/GenBank/DDBJ databases">
        <title>Genomic characterization of Leptospira inadai serogroup Lyme isolated from captured rat in Brazil and comparative analysis with human reference strain.</title>
        <authorList>
            <person name="Moreno L.Z."/>
            <person name="Loureiro A.P."/>
            <person name="Miraglia F."/>
            <person name="Kremer F.S."/>
            <person name="Eslabao M.R."/>
            <person name="Dellagostin O.A."/>
            <person name="Lilenbaum W."/>
            <person name="Moreno A.M."/>
        </authorList>
    </citation>
    <scope>NUCLEOTIDE SEQUENCE [LARGE SCALE GENOMIC DNA]</scope>
    <source>
        <strain evidence="1">M34/99</strain>
    </source>
</reference>
<dbReference type="SUPFAM" id="SSF143011">
    <property type="entry name" value="RelE-like"/>
    <property type="match status" value="1"/>
</dbReference>
<name>A0ABX4YI74_9LEPT</name>
<proteinExistence type="predicted"/>
<dbReference type="EMBL" id="MCRM02000009">
    <property type="protein sequence ID" value="PNV74962.1"/>
    <property type="molecule type" value="Genomic_DNA"/>
</dbReference>
<protein>
    <submittedName>
        <fullName evidence="1">Peptidase</fullName>
    </submittedName>
</protein>
<dbReference type="Proteomes" id="UP000094669">
    <property type="component" value="Unassembled WGS sequence"/>
</dbReference>
<evidence type="ECO:0000313" key="1">
    <source>
        <dbReference type="EMBL" id="PNV74962.1"/>
    </source>
</evidence>
<comment type="caution">
    <text evidence="1">The sequence shown here is derived from an EMBL/GenBank/DDBJ whole genome shotgun (WGS) entry which is preliminary data.</text>
</comment>
<gene>
    <name evidence="1" type="ORF">BES34_010325</name>
</gene>
<dbReference type="InterPro" id="IPR035093">
    <property type="entry name" value="RelE/ParE_toxin_dom_sf"/>
</dbReference>
<evidence type="ECO:0000313" key="2">
    <source>
        <dbReference type="Proteomes" id="UP000094669"/>
    </source>
</evidence>
<organism evidence="1 2">
    <name type="scientific">Leptospira inadai serovar Lyme</name>
    <dbReference type="NCBI Taxonomy" id="293084"/>
    <lineage>
        <taxon>Bacteria</taxon>
        <taxon>Pseudomonadati</taxon>
        <taxon>Spirochaetota</taxon>
        <taxon>Spirochaetia</taxon>
        <taxon>Leptospirales</taxon>
        <taxon>Leptospiraceae</taxon>
        <taxon>Leptospira</taxon>
    </lineage>
</organism>
<dbReference type="Gene3D" id="3.30.2310.20">
    <property type="entry name" value="RelE-like"/>
    <property type="match status" value="1"/>
</dbReference>
<dbReference type="InterPro" id="IPR007711">
    <property type="entry name" value="HigB-1"/>
</dbReference>
<dbReference type="RefSeq" id="WP_010414660.1">
    <property type="nucleotide sequence ID" value="NZ_MCRM02000009.1"/>
</dbReference>
<sequence>MILSFKHKGLEQFFETGSKKGIQPDHADKLARILDRLDSSISPKDMNLPAYRLHPLKGKEKVRWSVWINGNWRITFEFASENAILVDYEDYH</sequence>
<dbReference type="PANTHER" id="PTHR40266">
    <property type="entry name" value="TOXIN HIGB-1"/>
    <property type="match status" value="1"/>
</dbReference>